<dbReference type="OrthoDB" id="3034033at2759"/>
<name>A0A9P3PIB2_LYOSH</name>
<reference evidence="2" key="1">
    <citation type="submission" date="2022-07" db="EMBL/GenBank/DDBJ databases">
        <title>The genome of Lyophyllum shimeji provides insight into the initial evolution of ectomycorrhizal fungal genome.</title>
        <authorList>
            <person name="Kobayashi Y."/>
            <person name="Shibata T."/>
            <person name="Hirakawa H."/>
            <person name="Shigenobu S."/>
            <person name="Nishiyama T."/>
            <person name="Yamada A."/>
            <person name="Hasebe M."/>
            <person name="Kawaguchi M."/>
        </authorList>
    </citation>
    <scope>NUCLEOTIDE SEQUENCE</scope>
    <source>
        <strain evidence="2">AT787</strain>
    </source>
</reference>
<feature type="compositionally biased region" description="Low complexity" evidence="1">
    <location>
        <begin position="199"/>
        <end position="222"/>
    </location>
</feature>
<feature type="region of interest" description="Disordered" evidence="1">
    <location>
        <begin position="199"/>
        <end position="231"/>
    </location>
</feature>
<protein>
    <submittedName>
        <fullName evidence="2">Uncharacterized protein</fullName>
    </submittedName>
</protein>
<gene>
    <name evidence="2" type="ORF">LshimejAT787_0309770</name>
</gene>
<proteinExistence type="predicted"/>
<sequence length="339" mass="36860">MSSPSTPAALSPLQTYQIRNLILILRRANAYYSYVAARIRASLQPTRHARRRAQLLGLTINVAAAVKCPQKQVSHIPLPVIELSPAVALAPPPIAAKTRPALRCVIPAPAVLLRTSPNGTTSALSSSSVYSSVTLSSAAPAAVSHARATEDERNEAQWQHLDVPIDEDPIDWGLELQYPDPYPCSPDADVDACDMEMDVSPASTASSDASAAGSNADSSAESTGPVTPAENEMAMGMTMPLTIRIKRKSVEVRGDDHDEMFEKRARVFHNDDEVQPCGHGYAQRRNVIRIPARRFDYLPPRPSLLYVTTTILRTIMPPCTLLSSSTSLVLYNKTLRHTT</sequence>
<feature type="region of interest" description="Disordered" evidence="1">
    <location>
        <begin position="144"/>
        <end position="163"/>
    </location>
</feature>
<keyword evidence="3" id="KW-1185">Reference proteome</keyword>
<accession>A0A9P3PIB2</accession>
<dbReference type="AlphaFoldDB" id="A0A9P3PIB2"/>
<evidence type="ECO:0000256" key="1">
    <source>
        <dbReference type="SAM" id="MobiDB-lite"/>
    </source>
</evidence>
<comment type="caution">
    <text evidence="2">The sequence shown here is derived from an EMBL/GenBank/DDBJ whole genome shotgun (WGS) entry which is preliminary data.</text>
</comment>
<organism evidence="2 3">
    <name type="scientific">Lyophyllum shimeji</name>
    <name type="common">Hon-shimeji</name>
    <name type="synonym">Tricholoma shimeji</name>
    <dbReference type="NCBI Taxonomy" id="47721"/>
    <lineage>
        <taxon>Eukaryota</taxon>
        <taxon>Fungi</taxon>
        <taxon>Dikarya</taxon>
        <taxon>Basidiomycota</taxon>
        <taxon>Agaricomycotina</taxon>
        <taxon>Agaricomycetes</taxon>
        <taxon>Agaricomycetidae</taxon>
        <taxon>Agaricales</taxon>
        <taxon>Tricholomatineae</taxon>
        <taxon>Lyophyllaceae</taxon>
        <taxon>Lyophyllum</taxon>
    </lineage>
</organism>
<dbReference type="EMBL" id="BRPK01000003">
    <property type="protein sequence ID" value="GLB36690.1"/>
    <property type="molecule type" value="Genomic_DNA"/>
</dbReference>
<evidence type="ECO:0000313" key="3">
    <source>
        <dbReference type="Proteomes" id="UP001063166"/>
    </source>
</evidence>
<dbReference type="Proteomes" id="UP001063166">
    <property type="component" value="Unassembled WGS sequence"/>
</dbReference>
<evidence type="ECO:0000313" key="2">
    <source>
        <dbReference type="EMBL" id="GLB36690.1"/>
    </source>
</evidence>